<gene>
    <name evidence="1" type="ORF">ARMSODRAFT_1019212</name>
</gene>
<evidence type="ECO:0000313" key="2">
    <source>
        <dbReference type="Proteomes" id="UP000218334"/>
    </source>
</evidence>
<dbReference type="STRING" id="1076256.A0A2H3BZA9"/>
<proteinExistence type="predicted"/>
<keyword evidence="2" id="KW-1185">Reference proteome</keyword>
<sequence>MDTKDGKTCSVDLKLHACTAKSKGQIRYLATGWVWFNYNDRTHGHYKCILPFLCAFNGLPTPSVRAVYIDDILSNEDDRSNFAEIQGLISTETYSSSNAVCV</sequence>
<protein>
    <submittedName>
        <fullName evidence="1">Uncharacterized protein</fullName>
    </submittedName>
</protein>
<organism evidence="1 2">
    <name type="scientific">Armillaria solidipes</name>
    <dbReference type="NCBI Taxonomy" id="1076256"/>
    <lineage>
        <taxon>Eukaryota</taxon>
        <taxon>Fungi</taxon>
        <taxon>Dikarya</taxon>
        <taxon>Basidiomycota</taxon>
        <taxon>Agaricomycotina</taxon>
        <taxon>Agaricomycetes</taxon>
        <taxon>Agaricomycetidae</taxon>
        <taxon>Agaricales</taxon>
        <taxon>Marasmiineae</taxon>
        <taxon>Physalacriaceae</taxon>
        <taxon>Armillaria</taxon>
    </lineage>
</organism>
<dbReference type="Proteomes" id="UP000218334">
    <property type="component" value="Unassembled WGS sequence"/>
</dbReference>
<accession>A0A2H3BZA9</accession>
<reference evidence="2" key="1">
    <citation type="journal article" date="2017" name="Nat. Ecol. Evol.">
        <title>Genome expansion and lineage-specific genetic innovations in the forest pathogenic fungi Armillaria.</title>
        <authorList>
            <person name="Sipos G."/>
            <person name="Prasanna A.N."/>
            <person name="Walter M.C."/>
            <person name="O'Connor E."/>
            <person name="Balint B."/>
            <person name="Krizsan K."/>
            <person name="Kiss B."/>
            <person name="Hess J."/>
            <person name="Varga T."/>
            <person name="Slot J."/>
            <person name="Riley R."/>
            <person name="Boka B."/>
            <person name="Rigling D."/>
            <person name="Barry K."/>
            <person name="Lee J."/>
            <person name="Mihaltcheva S."/>
            <person name="LaButti K."/>
            <person name="Lipzen A."/>
            <person name="Waldron R."/>
            <person name="Moloney N.M."/>
            <person name="Sperisen C."/>
            <person name="Kredics L."/>
            <person name="Vagvoelgyi C."/>
            <person name="Patrignani A."/>
            <person name="Fitzpatrick D."/>
            <person name="Nagy I."/>
            <person name="Doyle S."/>
            <person name="Anderson J.B."/>
            <person name="Grigoriev I.V."/>
            <person name="Gueldener U."/>
            <person name="Muensterkoetter M."/>
            <person name="Nagy L.G."/>
        </authorList>
    </citation>
    <scope>NUCLEOTIDE SEQUENCE [LARGE SCALE GENOMIC DNA]</scope>
    <source>
        <strain evidence="2">28-4</strain>
    </source>
</reference>
<name>A0A2H3BZA9_9AGAR</name>
<dbReference type="AlphaFoldDB" id="A0A2H3BZA9"/>
<evidence type="ECO:0000313" key="1">
    <source>
        <dbReference type="EMBL" id="PBK69233.1"/>
    </source>
</evidence>
<dbReference type="EMBL" id="KZ293430">
    <property type="protein sequence ID" value="PBK69233.1"/>
    <property type="molecule type" value="Genomic_DNA"/>
</dbReference>